<dbReference type="AlphaFoldDB" id="A0AAU4K8B4"/>
<accession>A0AAU4K8B4</accession>
<dbReference type="InterPro" id="IPR058323">
    <property type="entry name" value="DUF8010"/>
</dbReference>
<dbReference type="Pfam" id="PF26035">
    <property type="entry name" value="DUF8010"/>
    <property type="match status" value="1"/>
</dbReference>
<reference evidence="3 4" key="1">
    <citation type="submission" date="2022-10" db="EMBL/GenBank/DDBJ databases">
        <title>The complete genomes of actinobacterial strains from the NBC collection.</title>
        <authorList>
            <person name="Joergensen T.S."/>
            <person name="Alvarez Arevalo M."/>
            <person name="Sterndorff E.B."/>
            <person name="Faurdal D."/>
            <person name="Vuksanovic O."/>
            <person name="Mourched A.-S."/>
            <person name="Charusanti P."/>
            <person name="Shaw S."/>
            <person name="Blin K."/>
            <person name="Weber T."/>
        </authorList>
    </citation>
    <scope>NUCLEOTIDE SEQUENCE [LARGE SCALE GENOMIC DNA]</scope>
    <source>
        <strain evidence="3 4">NBC_00319</strain>
    </source>
</reference>
<dbReference type="Pfam" id="PF26572">
    <property type="entry name" value="DUF8185"/>
    <property type="match status" value="1"/>
</dbReference>
<evidence type="ECO:0000313" key="3">
    <source>
        <dbReference type="EMBL" id="WUM22177.1"/>
    </source>
</evidence>
<feature type="domain" description="DUF8185" evidence="2">
    <location>
        <begin position="96"/>
        <end position="219"/>
    </location>
</feature>
<dbReference type="EMBL" id="CP108021">
    <property type="protein sequence ID" value="WUM22177.1"/>
    <property type="molecule type" value="Genomic_DNA"/>
</dbReference>
<sequence>MDRYDLYAFVSRAHRLDPASAIRLRRRGDGGVGVWVHTPFDVLATRVVRVAIDAPDVVHDSAVLHGALRVPSDDSTAREIDAGFSVDSAWQSGALPPEHGFVHVDDVPARTIVGLSREGAEVARTQGGPQGPPASLLDQSVLEVTPDASSEWTGTAVAVTMRAVFAITAMGFVTDADGRMVTETSPISAIDADEPVRVRTTGAWARIDARFGSVYFRRTVPIALTAT</sequence>
<name>A0AAU4K8B4_9NOCA</name>
<dbReference type="RefSeq" id="WP_328859100.1">
    <property type="nucleotide sequence ID" value="NZ_CP108021.1"/>
</dbReference>
<protein>
    <submittedName>
        <fullName evidence="3">Uncharacterized protein</fullName>
    </submittedName>
</protein>
<evidence type="ECO:0000313" key="4">
    <source>
        <dbReference type="Proteomes" id="UP001432128"/>
    </source>
</evidence>
<feature type="domain" description="DUF8010" evidence="1">
    <location>
        <begin position="2"/>
        <end position="91"/>
    </location>
</feature>
<keyword evidence="4" id="KW-1185">Reference proteome</keyword>
<gene>
    <name evidence="3" type="ORF">OG579_00340</name>
</gene>
<dbReference type="KEGG" id="whr:OG579_00340"/>
<evidence type="ECO:0000259" key="2">
    <source>
        <dbReference type="Pfam" id="PF26572"/>
    </source>
</evidence>
<organism evidence="3 4">
    <name type="scientific">Williamsia herbipolensis</name>
    <dbReference type="NCBI Taxonomy" id="1603258"/>
    <lineage>
        <taxon>Bacteria</taxon>
        <taxon>Bacillati</taxon>
        <taxon>Actinomycetota</taxon>
        <taxon>Actinomycetes</taxon>
        <taxon>Mycobacteriales</taxon>
        <taxon>Nocardiaceae</taxon>
        <taxon>Williamsia</taxon>
    </lineage>
</organism>
<dbReference type="Proteomes" id="UP001432128">
    <property type="component" value="Chromosome"/>
</dbReference>
<dbReference type="InterPro" id="IPR058498">
    <property type="entry name" value="DUF8185"/>
</dbReference>
<evidence type="ECO:0000259" key="1">
    <source>
        <dbReference type="Pfam" id="PF26035"/>
    </source>
</evidence>
<proteinExistence type="predicted"/>